<protein>
    <submittedName>
        <fullName evidence="2">Ral gtpase-activating protein subunit alpha-2</fullName>
    </submittedName>
</protein>
<reference evidence="2" key="1">
    <citation type="submission" date="2022-08" db="EMBL/GenBank/DDBJ databases">
        <title>Novel sulfate-reducing endosymbionts in the free-living metamonad Anaeramoeba.</title>
        <authorList>
            <person name="Jerlstrom-Hultqvist J."/>
            <person name="Cepicka I."/>
            <person name="Gallot-Lavallee L."/>
            <person name="Salas-Leiva D."/>
            <person name="Curtis B.A."/>
            <person name="Zahonova K."/>
            <person name="Pipaliya S."/>
            <person name="Dacks J."/>
            <person name="Roger A.J."/>
        </authorList>
    </citation>
    <scope>NUCLEOTIDE SEQUENCE</scope>
    <source>
        <strain evidence="2">Schooner1</strain>
    </source>
</reference>
<dbReference type="EMBL" id="JAOAOG010000326">
    <property type="protein sequence ID" value="KAJ6228565.1"/>
    <property type="molecule type" value="Genomic_DNA"/>
</dbReference>
<name>A0ABQ8X7B3_9EUKA</name>
<dbReference type="Pfam" id="PF20412">
    <property type="entry name" value="RALGAPB_N"/>
    <property type="match status" value="1"/>
</dbReference>
<accession>A0ABQ8X7B3</accession>
<dbReference type="Proteomes" id="UP001150062">
    <property type="component" value="Unassembled WGS sequence"/>
</dbReference>
<sequence length="314" mass="37508">MDSKTIQKKLSFFLNEKKKTSQRLYALNEYLTISSSSKEETTTFFNKHANVVYSLILDTFSGFPDSTIDRKGKKKFPKPNDYPLFFSLFEKLITSCNKKIKTKWQYRSFTSIMEILCSLQNNPEIRKTGIRLLLIFIDQLVEKADSQIYKVLMSSICFDIFSKEYKETRIFFQIKPNLEQSFLTRKTWNHFLESLIEIANKYLIKAKDNEKEFTRLQSIIVNTLFNVFIHSQTTSRYHWDLLKQFIFKNKESIILHTQWKRIILLFTSKFSYYLFHLDKNMIPKNEIIQISQLEKKHVRLKVEKSSKNNQRNVS</sequence>
<evidence type="ECO:0000313" key="3">
    <source>
        <dbReference type="Proteomes" id="UP001150062"/>
    </source>
</evidence>
<dbReference type="InterPro" id="IPR046859">
    <property type="entry name" value="RGPA/RALGAPB_N"/>
</dbReference>
<feature type="domain" description="Ral GTPase-activating protein subunit alpha/beta N-terminal" evidence="1">
    <location>
        <begin position="182"/>
        <end position="276"/>
    </location>
</feature>
<evidence type="ECO:0000313" key="2">
    <source>
        <dbReference type="EMBL" id="KAJ6228565.1"/>
    </source>
</evidence>
<organism evidence="2 3">
    <name type="scientific">Anaeramoeba flamelloides</name>
    <dbReference type="NCBI Taxonomy" id="1746091"/>
    <lineage>
        <taxon>Eukaryota</taxon>
        <taxon>Metamonada</taxon>
        <taxon>Anaeramoebidae</taxon>
        <taxon>Anaeramoeba</taxon>
    </lineage>
</organism>
<comment type="caution">
    <text evidence="2">The sequence shown here is derived from an EMBL/GenBank/DDBJ whole genome shotgun (WGS) entry which is preliminary data.</text>
</comment>
<proteinExistence type="predicted"/>
<evidence type="ECO:0000259" key="1">
    <source>
        <dbReference type="Pfam" id="PF20412"/>
    </source>
</evidence>
<gene>
    <name evidence="2" type="ORF">M0813_08601</name>
</gene>
<keyword evidence="3" id="KW-1185">Reference proteome</keyword>